<protein>
    <recommendedName>
        <fullName evidence="5">Lipoprotein</fullName>
    </recommendedName>
</protein>
<evidence type="ECO:0000313" key="3">
    <source>
        <dbReference type="EMBL" id="QNR50205.1"/>
    </source>
</evidence>
<name>A0AAP9W092_9PSED</name>
<evidence type="ECO:0000256" key="1">
    <source>
        <dbReference type="SAM" id="Coils"/>
    </source>
</evidence>
<gene>
    <name evidence="3" type="ORF">HLB40_12020</name>
</gene>
<proteinExistence type="predicted"/>
<dbReference type="PROSITE" id="PS51257">
    <property type="entry name" value="PROKAR_LIPOPROTEIN"/>
    <property type="match status" value="1"/>
</dbReference>
<dbReference type="GeneID" id="61650102"/>
<keyword evidence="1" id="KW-0175">Coiled coil</keyword>
<dbReference type="RefSeq" id="WP_101282249.1">
    <property type="nucleotide sequence ID" value="NZ_CP025309.1"/>
</dbReference>
<dbReference type="EMBL" id="CP061079">
    <property type="protein sequence ID" value="QNR50205.1"/>
    <property type="molecule type" value="Genomic_DNA"/>
</dbReference>
<evidence type="ECO:0000313" key="4">
    <source>
        <dbReference type="Proteomes" id="UP000516316"/>
    </source>
</evidence>
<dbReference type="Proteomes" id="UP000516316">
    <property type="component" value="Chromosome"/>
</dbReference>
<feature type="region of interest" description="Disordered" evidence="2">
    <location>
        <begin position="281"/>
        <end position="308"/>
    </location>
</feature>
<evidence type="ECO:0000256" key="2">
    <source>
        <dbReference type="SAM" id="MobiDB-lite"/>
    </source>
</evidence>
<sequence length="458" mass="48073">MSKSERVMVCLLGASLLAGCGSSKPVPGIVAKNWTSNTEQLGIEAIYPPRGHFEVGDVFLARAVESGKKMKTADYVLGSVRIDHIDMSDELYSTAPTVNFQATTTYEDGKGGSVNTKGVLPLTVRGKVVNSQVAFPGFTFASLAESDIGVNVASGAIGALFGVGRRSQYTVSYSVPAAETYGVTYLEARRCFEREAPTRYTPKDRQMMLEAADQLKATQARPGNDSSPILVFVTDVYLTRAIDVVVSSEEGMSATFSALTMAMVELSDKKQALEQRLAKLGARSGTTPEPDPAAQAADAGKVETKEDKAKAEATAKAEAEKSAETKAAEAKAAEAKAAAAKAALAPTPGAAGEIEQVTAELATVNAQLRQQANQVVPDLPGATGSVVKSSALGVTLRQAFAQPVAIGYRGIHYNIATLGRGAQGGSPRVEIGKDVIPLKQEKTIHGLPDMSKLFPSTD</sequence>
<organism evidence="3 4">
    <name type="scientific">Pseudomonas chlororaphis</name>
    <dbReference type="NCBI Taxonomy" id="587753"/>
    <lineage>
        <taxon>Bacteria</taxon>
        <taxon>Pseudomonadati</taxon>
        <taxon>Pseudomonadota</taxon>
        <taxon>Gammaproteobacteria</taxon>
        <taxon>Pseudomonadales</taxon>
        <taxon>Pseudomonadaceae</taxon>
        <taxon>Pseudomonas</taxon>
    </lineage>
</organism>
<feature type="coiled-coil region" evidence="1">
    <location>
        <begin position="316"/>
        <end position="374"/>
    </location>
</feature>
<reference evidence="3 4" key="1">
    <citation type="submission" date="2020-09" db="EMBL/GenBank/DDBJ databases">
        <title>The Genome Sequence of Pseudomonas chlororaphis strain Qlu-1 - A phenazine-derivative-producing strain.</title>
        <authorList>
            <person name="Li L."/>
            <person name="Liu K."/>
        </authorList>
    </citation>
    <scope>NUCLEOTIDE SEQUENCE [LARGE SCALE GENOMIC DNA]</scope>
    <source>
        <strain evidence="4">qlu-1</strain>
    </source>
</reference>
<dbReference type="AlphaFoldDB" id="A0AAP9W092"/>
<accession>A0AAP9W092</accession>
<evidence type="ECO:0008006" key="5">
    <source>
        <dbReference type="Google" id="ProtNLM"/>
    </source>
</evidence>